<feature type="domain" description="Response regulatory" evidence="3">
    <location>
        <begin position="5"/>
        <end position="123"/>
    </location>
</feature>
<keyword evidence="1" id="KW-0597">Phosphoprotein</keyword>
<dbReference type="Proteomes" id="UP000509658">
    <property type="component" value="Chromosome"/>
</dbReference>
<feature type="region of interest" description="Disordered" evidence="2">
    <location>
        <begin position="156"/>
        <end position="180"/>
    </location>
</feature>
<dbReference type="InterPro" id="IPR011006">
    <property type="entry name" value="CheY-like_superfamily"/>
</dbReference>
<dbReference type="PANTHER" id="PTHR43228">
    <property type="entry name" value="TWO-COMPONENT RESPONSE REGULATOR"/>
    <property type="match status" value="1"/>
</dbReference>
<dbReference type="InterPro" id="IPR052048">
    <property type="entry name" value="ST_Response_Regulator"/>
</dbReference>
<dbReference type="Gene3D" id="3.40.50.2300">
    <property type="match status" value="1"/>
</dbReference>
<evidence type="ECO:0000313" key="4">
    <source>
        <dbReference type="EMBL" id="QKQ25121.1"/>
    </source>
</evidence>
<sequence length="180" mass="20000">MTKVRVLVVDDAAFMRDIVKKGMRSTYPAFQLDEAAHGKQAQTMIGKSDYDLILCDWEMPEMNGAELLQWIRETPEHAHLPFIMITSRGDKENVVEAIKLKVSNYIVKPFTNEKLINIATDVMSKAMKLSAKQLQEIGGARPDKIQSGSVAILTGGRSEVGGSRAPCRWRKTSPVPGQEV</sequence>
<protein>
    <submittedName>
        <fullName evidence="4">Response regulator</fullName>
    </submittedName>
</protein>
<dbReference type="EMBL" id="CP054491">
    <property type="protein sequence ID" value="QKQ25121.1"/>
    <property type="molecule type" value="Genomic_DNA"/>
</dbReference>
<feature type="modified residue" description="4-aspartylphosphate" evidence="1">
    <location>
        <position position="56"/>
    </location>
</feature>
<accession>A0A6N0HS76</accession>
<dbReference type="SUPFAM" id="SSF52172">
    <property type="entry name" value="CheY-like"/>
    <property type="match status" value="1"/>
</dbReference>
<evidence type="ECO:0000256" key="2">
    <source>
        <dbReference type="SAM" id="MobiDB-lite"/>
    </source>
</evidence>
<reference evidence="4 5" key="1">
    <citation type="submission" date="2020-05" db="EMBL/GenBank/DDBJ databases">
        <title>Horizontal transmission and recombination maintain forever young bacterial symbiont genomes.</title>
        <authorList>
            <person name="Russell S.L."/>
            <person name="Pepper-Tunick E."/>
            <person name="Svedberg J."/>
            <person name="Byrne A."/>
            <person name="Ruelas Castillo J."/>
            <person name="Vollmers C."/>
            <person name="Beinart R.A."/>
            <person name="Corbett-Detig R."/>
        </authorList>
    </citation>
    <scope>NUCLEOTIDE SEQUENCE [LARGE SCALE GENOMIC DNA]</scope>
    <source>
        <strain evidence="4">Santa_Monica_outfall</strain>
    </source>
</reference>
<dbReference type="KEGG" id="rev:HUE57_01585"/>
<keyword evidence="5" id="KW-1185">Reference proteome</keyword>
<dbReference type="SMART" id="SM00448">
    <property type="entry name" value="REC"/>
    <property type="match status" value="1"/>
</dbReference>
<evidence type="ECO:0000259" key="3">
    <source>
        <dbReference type="PROSITE" id="PS50110"/>
    </source>
</evidence>
<dbReference type="PANTHER" id="PTHR43228:SF1">
    <property type="entry name" value="TWO-COMPONENT RESPONSE REGULATOR ARR22"/>
    <property type="match status" value="1"/>
</dbReference>
<dbReference type="GO" id="GO:0000160">
    <property type="term" value="P:phosphorelay signal transduction system"/>
    <property type="evidence" value="ECO:0007669"/>
    <property type="project" value="InterPro"/>
</dbReference>
<dbReference type="Pfam" id="PF00072">
    <property type="entry name" value="Response_reg"/>
    <property type="match status" value="1"/>
</dbReference>
<dbReference type="RefSeq" id="WP_078483701.1">
    <property type="nucleotide sequence ID" value="NZ_CP054491.1"/>
</dbReference>
<organism evidence="4 5">
    <name type="scientific">Candidatus Reidiella endopervernicosa</name>
    <dbReference type="NCBI Taxonomy" id="2738883"/>
    <lineage>
        <taxon>Bacteria</taxon>
        <taxon>Pseudomonadati</taxon>
        <taxon>Pseudomonadota</taxon>
        <taxon>Gammaproteobacteria</taxon>
        <taxon>Candidatus Reidiella</taxon>
    </lineage>
</organism>
<evidence type="ECO:0000256" key="1">
    <source>
        <dbReference type="PROSITE-ProRule" id="PRU00169"/>
    </source>
</evidence>
<evidence type="ECO:0000313" key="5">
    <source>
        <dbReference type="Proteomes" id="UP000509658"/>
    </source>
</evidence>
<proteinExistence type="predicted"/>
<gene>
    <name evidence="4" type="ORF">HUE57_01585</name>
</gene>
<dbReference type="AlphaFoldDB" id="A0A6N0HS76"/>
<name>A0A6N0HS76_9GAMM</name>
<dbReference type="InterPro" id="IPR001789">
    <property type="entry name" value="Sig_transdc_resp-reg_receiver"/>
</dbReference>
<dbReference type="PROSITE" id="PS50110">
    <property type="entry name" value="RESPONSE_REGULATORY"/>
    <property type="match status" value="1"/>
</dbReference>